<protein>
    <submittedName>
        <fullName evidence="3">Uncharacterized conserved protein YbbC, DUF1343 family</fullName>
    </submittedName>
</protein>
<gene>
    <name evidence="3" type="ORF">SAMN04487935_3199</name>
</gene>
<keyword evidence="4" id="KW-1185">Reference proteome</keyword>
<dbReference type="PANTHER" id="PTHR42915:SF1">
    <property type="entry name" value="PEPTIDOGLYCAN BETA-N-ACETYLMURAMIDASE NAMZ"/>
    <property type="match status" value="1"/>
</dbReference>
<evidence type="ECO:0000259" key="2">
    <source>
        <dbReference type="Pfam" id="PF20732"/>
    </source>
</evidence>
<dbReference type="OrthoDB" id="9801061at2"/>
<dbReference type="Gene3D" id="3.40.50.12170">
    <property type="entry name" value="Uncharacterised protein PF07075, DUF1343"/>
    <property type="match status" value="1"/>
</dbReference>
<dbReference type="PANTHER" id="PTHR42915">
    <property type="entry name" value="HYPOTHETICAL 460 KDA PROTEIN IN FEUA-SIGW INTERGENIC REGION [PRECURSOR]"/>
    <property type="match status" value="1"/>
</dbReference>
<dbReference type="Pfam" id="PF20732">
    <property type="entry name" value="NamZ_C"/>
    <property type="match status" value="1"/>
</dbReference>
<dbReference type="EMBL" id="FNEZ01000005">
    <property type="protein sequence ID" value="SDK34689.1"/>
    <property type="molecule type" value="Genomic_DNA"/>
</dbReference>
<dbReference type="Proteomes" id="UP000199580">
    <property type="component" value="Unassembled WGS sequence"/>
</dbReference>
<dbReference type="InterPro" id="IPR008302">
    <property type="entry name" value="NamZ"/>
</dbReference>
<dbReference type="STRING" id="1128970.SAMN04487935_3199"/>
<name>A0A1G9B5C9_9FLAO</name>
<dbReference type="Gene3D" id="3.90.1150.140">
    <property type="match status" value="1"/>
</dbReference>
<evidence type="ECO:0000313" key="3">
    <source>
        <dbReference type="EMBL" id="SDK34689.1"/>
    </source>
</evidence>
<evidence type="ECO:0000259" key="1">
    <source>
        <dbReference type="Pfam" id="PF07075"/>
    </source>
</evidence>
<evidence type="ECO:0000313" key="4">
    <source>
        <dbReference type="Proteomes" id="UP000199580"/>
    </source>
</evidence>
<dbReference type="GO" id="GO:0033922">
    <property type="term" value="F:peptidoglycan beta-N-acetylmuramidase activity"/>
    <property type="evidence" value="ECO:0007669"/>
    <property type="project" value="InterPro"/>
</dbReference>
<dbReference type="RefSeq" id="WP_091397717.1">
    <property type="nucleotide sequence ID" value="NZ_BKAI01000007.1"/>
</dbReference>
<dbReference type="InterPro" id="IPR048503">
    <property type="entry name" value="NamZ_C"/>
</dbReference>
<dbReference type="Pfam" id="PF07075">
    <property type="entry name" value="NamZ_N"/>
    <property type="match status" value="1"/>
</dbReference>
<dbReference type="AlphaFoldDB" id="A0A1G9B5C9"/>
<dbReference type="PIRSF" id="PIRSF016719">
    <property type="entry name" value="UCP016719"/>
    <property type="match status" value="1"/>
</dbReference>
<organism evidence="3 4">
    <name type="scientific">Flavobacterium noncentrifugens</name>
    <dbReference type="NCBI Taxonomy" id="1128970"/>
    <lineage>
        <taxon>Bacteria</taxon>
        <taxon>Pseudomonadati</taxon>
        <taxon>Bacteroidota</taxon>
        <taxon>Flavobacteriia</taxon>
        <taxon>Flavobacteriales</taxon>
        <taxon>Flavobacteriaceae</taxon>
        <taxon>Flavobacterium</taxon>
    </lineage>
</organism>
<sequence length="455" mass="51139">MSSYTVSKKIPFSFPIFKNTHLWFLALVSIVVVSCKTQQMKGTQTANSVPAQAMVKSRIKSTKFLTGADNIESYISILKNKKVGVLTNQTGTVTFEYPYSIYDSVTKMQVKGMKSATKHIVDYLVENTSVDVVKIYAPEHGFRGEAADGEMIVDGKDTKTGLPIISLYGNSKKPSPQQLEGIDVMLFDLQDVGTRFYTYISSLHYVMEACAENNIQLIILDRPNPNGNMIDGPTLEKENSSFVGMHPIPVLHGMTIGEYALMINGEKWLKDSIQCKVKVVPCENYRREMHYSLPVKPSPNLPNDQAINLYPSLCFFEGTNVSIGRGTDKQFQIYGSPFLTSFHYSFTPMPNVGSTAPPNNGKVCCGEDLSHAPKMNKIELKWLINAYRTTEQPEKFFIPYFTKLAGTRKLQQQIENGMSEDEIRATWKSGIDSFREMRKKYLIYPDSFLTVTSAN</sequence>
<feature type="domain" description="Peptidoglycan beta-N-acetylmuramidase NamZ C-terminal" evidence="2">
    <location>
        <begin position="309"/>
        <end position="444"/>
    </location>
</feature>
<dbReference type="InterPro" id="IPR048502">
    <property type="entry name" value="NamZ_N"/>
</dbReference>
<proteinExistence type="predicted"/>
<feature type="domain" description="Peptidoglycan beta-N-acetylmuramidase NamZ N-terminal" evidence="1">
    <location>
        <begin position="112"/>
        <end position="304"/>
    </location>
</feature>
<reference evidence="3 4" key="1">
    <citation type="submission" date="2016-10" db="EMBL/GenBank/DDBJ databases">
        <authorList>
            <person name="de Groot N.N."/>
        </authorList>
    </citation>
    <scope>NUCLEOTIDE SEQUENCE [LARGE SCALE GENOMIC DNA]</scope>
    <source>
        <strain evidence="3 4">CGMCC 1.10076</strain>
    </source>
</reference>
<accession>A0A1G9B5C9</accession>